<organism evidence="1 2">
    <name type="scientific">Rhizobium favelukesii</name>
    <dbReference type="NCBI Taxonomy" id="348824"/>
    <lineage>
        <taxon>Bacteria</taxon>
        <taxon>Pseudomonadati</taxon>
        <taxon>Pseudomonadota</taxon>
        <taxon>Alphaproteobacteria</taxon>
        <taxon>Hyphomicrobiales</taxon>
        <taxon>Rhizobiaceae</taxon>
        <taxon>Rhizobium/Agrobacterium group</taxon>
        <taxon>Rhizobium</taxon>
    </lineage>
</organism>
<accession>W6RUH5</accession>
<name>W6RUH5_9HYPH</name>
<reference evidence="1" key="1">
    <citation type="submission" date="2013-11" db="EMBL/GenBank/DDBJ databases">
        <title>Draft genome sequence of the broad-host-range Rhizobium sp. LPU83 strain, a member of the low-genetic diversity Oregon-like Rhizobium sp. group.</title>
        <authorList>
            <person name="Wibberg D."/>
            <person name="Puehler A."/>
            <person name="Schlueter A."/>
        </authorList>
    </citation>
    <scope>NUCLEOTIDE SEQUENCE [LARGE SCALE GENOMIC DNA]</scope>
    <source>
        <strain evidence="1">LPU83</strain>
    </source>
</reference>
<protein>
    <submittedName>
        <fullName evidence="1">Uncharacterized protein</fullName>
    </submittedName>
</protein>
<dbReference type="eggNOG" id="ENOG5032SXI">
    <property type="taxonomic scope" value="Bacteria"/>
</dbReference>
<sequence length="214" mass="22806">MCAGSAKPEAGGGGVFAAIAKPWKMASLRRETIARIFVMKKISLALAVLLGSTALILAADVTAPVKEIMDATIKNWSGADSDWIDIFDASKLSRLYSKDFVTKYQAAIQNPAADEDGVSPFDYDVIVNGEDACPLEDLTYTPKPGADGATEVIVTFKKATCMDDGSDKQAVTTVRFEMLDEVGKPVIDDIVTEGDPGQPPNSLKNTMVQIAKGQ</sequence>
<keyword evidence="2" id="KW-1185">Reference proteome</keyword>
<dbReference type="KEGG" id="rhl:LPU83_2284"/>
<proteinExistence type="predicted"/>
<dbReference type="EMBL" id="HG916852">
    <property type="protein sequence ID" value="CDM57941.1"/>
    <property type="molecule type" value="Genomic_DNA"/>
</dbReference>
<dbReference type="AlphaFoldDB" id="W6RUH5"/>
<dbReference type="HOGENOM" id="CLU_1531332_0_0_5"/>
<dbReference type="PATRIC" id="fig|348824.6.peg.2466"/>
<evidence type="ECO:0000313" key="2">
    <source>
        <dbReference type="Proteomes" id="UP000019443"/>
    </source>
</evidence>
<evidence type="ECO:0000313" key="1">
    <source>
        <dbReference type="EMBL" id="CDM57941.1"/>
    </source>
</evidence>
<gene>
    <name evidence="1" type="ORF">LPU83_2284</name>
</gene>
<dbReference type="Proteomes" id="UP000019443">
    <property type="component" value="Chromosome"/>
</dbReference>